<evidence type="ECO:0000313" key="1">
    <source>
        <dbReference type="EMBL" id="KAH7867448.1"/>
    </source>
</evidence>
<protein>
    <submittedName>
        <fullName evidence="1">Uncharacterized protein</fullName>
    </submittedName>
</protein>
<comment type="caution">
    <text evidence="1">The sequence shown here is derived from an EMBL/GenBank/DDBJ whole genome shotgun (WGS) entry which is preliminary data.</text>
</comment>
<dbReference type="EMBL" id="CM037159">
    <property type="protein sequence ID" value="KAH7867448.1"/>
    <property type="molecule type" value="Genomic_DNA"/>
</dbReference>
<dbReference type="Proteomes" id="UP000828048">
    <property type="component" value="Chromosome 9"/>
</dbReference>
<organism evidence="1 2">
    <name type="scientific">Vaccinium darrowii</name>
    <dbReference type="NCBI Taxonomy" id="229202"/>
    <lineage>
        <taxon>Eukaryota</taxon>
        <taxon>Viridiplantae</taxon>
        <taxon>Streptophyta</taxon>
        <taxon>Embryophyta</taxon>
        <taxon>Tracheophyta</taxon>
        <taxon>Spermatophyta</taxon>
        <taxon>Magnoliopsida</taxon>
        <taxon>eudicotyledons</taxon>
        <taxon>Gunneridae</taxon>
        <taxon>Pentapetalae</taxon>
        <taxon>asterids</taxon>
        <taxon>Ericales</taxon>
        <taxon>Ericaceae</taxon>
        <taxon>Vaccinioideae</taxon>
        <taxon>Vaccinieae</taxon>
        <taxon>Vaccinium</taxon>
    </lineage>
</organism>
<gene>
    <name evidence="1" type="ORF">Vadar_033565</name>
</gene>
<evidence type="ECO:0000313" key="2">
    <source>
        <dbReference type="Proteomes" id="UP000828048"/>
    </source>
</evidence>
<accession>A0ACB7ZN90</accession>
<sequence length="311" mass="35271">MSSIRRRSRVVVNGVQRMRTHHYYWCLQCQRTVRIPYAIMDPAEMICPHCLNQLRHELDISRPRLTAAATSLQETSPAAQLLDALAQMLQNLNSNQRPRTNPEENNENRNNNRQGWILLQFLNPTQPPPRPLSPPQNPVSPPPTADTIETTTDGGGGLEDFIQRLADQINRPGPPPAPRSAIDSLPIVNLTQAHLEKDSVCPICKEEFEVGGEVRELPCNHFYHSDCVVPWLRIHNSCPVCRFELRSDFSDDEDGGGGEELRYGLRWLWSRVMGLWPFRLLWNSNGLNFQDDGDTTVTSAIAENVHKLKNS</sequence>
<reference evidence="1 2" key="1">
    <citation type="journal article" date="2021" name="Hortic Res">
        <title>High-quality reference genome and annotation aids understanding of berry development for evergreen blueberry (Vaccinium darrowii).</title>
        <authorList>
            <person name="Yu J."/>
            <person name="Hulse-Kemp A.M."/>
            <person name="Babiker E."/>
            <person name="Staton M."/>
        </authorList>
    </citation>
    <scope>NUCLEOTIDE SEQUENCE [LARGE SCALE GENOMIC DNA]</scope>
    <source>
        <strain evidence="2">cv. NJ 8807/NJ 8810</strain>
        <tissue evidence="1">Young leaf</tissue>
    </source>
</reference>
<proteinExistence type="predicted"/>
<keyword evidence="2" id="KW-1185">Reference proteome</keyword>
<name>A0ACB7ZN90_9ERIC</name>